<evidence type="ECO:0000256" key="1">
    <source>
        <dbReference type="SAM" id="MobiDB-lite"/>
    </source>
</evidence>
<feature type="region of interest" description="Disordered" evidence="1">
    <location>
        <begin position="724"/>
        <end position="788"/>
    </location>
</feature>
<evidence type="ECO:0000313" key="6">
    <source>
        <dbReference type="Proteomes" id="UP001431572"/>
    </source>
</evidence>
<dbReference type="InterPro" id="IPR021139">
    <property type="entry name" value="NYN"/>
</dbReference>
<feature type="compositionally biased region" description="Low complexity" evidence="1">
    <location>
        <begin position="772"/>
        <end position="788"/>
    </location>
</feature>
<dbReference type="AlphaFoldDB" id="A0A8T7M7K9"/>
<reference evidence="3 5" key="1">
    <citation type="submission" date="2020-06" db="EMBL/GenBank/DDBJ databases">
        <title>Anoxygenic phototrophic Chloroflexota member uses a Type I reaction center.</title>
        <authorList>
            <person name="Tsuji J.M."/>
            <person name="Shaw N.A."/>
            <person name="Nagashima S."/>
            <person name="Venkiteswaran J."/>
            <person name="Schiff S.L."/>
            <person name="Hanada S."/>
            <person name="Tank M."/>
            <person name="Neufeld J.D."/>
        </authorList>
    </citation>
    <scope>NUCLEOTIDE SEQUENCE [LARGE SCALE GENOMIC DNA]</scope>
    <source>
        <strain evidence="3">L227-S17</strain>
    </source>
</reference>
<dbReference type="InterPro" id="IPR025605">
    <property type="entry name" value="OST-HTH/LOTUS_dom"/>
</dbReference>
<protein>
    <submittedName>
        <fullName evidence="3">NYN domain-containing protein</fullName>
    </submittedName>
</protein>
<feature type="region of interest" description="Disordered" evidence="1">
    <location>
        <begin position="198"/>
        <end position="242"/>
    </location>
</feature>
<evidence type="ECO:0000313" key="4">
    <source>
        <dbReference type="EMBL" id="WJW67982.1"/>
    </source>
</evidence>
<organism evidence="3 5">
    <name type="scientific">Candidatus Chlorohelix allophototropha</name>
    <dbReference type="NCBI Taxonomy" id="3003348"/>
    <lineage>
        <taxon>Bacteria</taxon>
        <taxon>Bacillati</taxon>
        <taxon>Chloroflexota</taxon>
        <taxon>Chloroflexia</taxon>
        <taxon>Candidatus Chloroheliales</taxon>
        <taxon>Candidatus Chloroheliaceae</taxon>
        <taxon>Candidatus Chlorohelix</taxon>
    </lineage>
</organism>
<name>A0A8T7M7K9_9CHLR</name>
<dbReference type="Proteomes" id="UP000521676">
    <property type="component" value="Unassembled WGS sequence"/>
</dbReference>
<evidence type="ECO:0000313" key="3">
    <source>
        <dbReference type="EMBL" id="NWJ48041.1"/>
    </source>
</evidence>
<dbReference type="Gene3D" id="3.40.50.1010">
    <property type="entry name" value="5'-nuclease"/>
    <property type="match status" value="1"/>
</dbReference>
<feature type="domain" description="HTH OST-type" evidence="2">
    <location>
        <begin position="324"/>
        <end position="401"/>
    </location>
</feature>
<dbReference type="EMBL" id="JACATZ010000003">
    <property type="protein sequence ID" value="NWJ48041.1"/>
    <property type="molecule type" value="Genomic_DNA"/>
</dbReference>
<dbReference type="RefSeq" id="WP_341469886.1">
    <property type="nucleotide sequence ID" value="NZ_CP128400.1"/>
</dbReference>
<dbReference type="CDD" id="cd11297">
    <property type="entry name" value="PIN_LabA-like_N_1"/>
    <property type="match status" value="1"/>
</dbReference>
<dbReference type="PROSITE" id="PS51644">
    <property type="entry name" value="HTH_OST"/>
    <property type="match status" value="1"/>
</dbReference>
<feature type="region of interest" description="Disordered" evidence="1">
    <location>
        <begin position="485"/>
        <end position="510"/>
    </location>
</feature>
<accession>A0A8T7M7K9</accession>
<dbReference type="GO" id="GO:0004540">
    <property type="term" value="F:RNA nuclease activity"/>
    <property type="evidence" value="ECO:0007669"/>
    <property type="project" value="InterPro"/>
</dbReference>
<feature type="compositionally biased region" description="Polar residues" evidence="1">
    <location>
        <begin position="486"/>
        <end position="497"/>
    </location>
</feature>
<dbReference type="PANTHER" id="PTHR35811">
    <property type="entry name" value="SLR1870 PROTEIN"/>
    <property type="match status" value="1"/>
</dbReference>
<reference evidence="4" key="2">
    <citation type="journal article" date="2024" name="Nature">
        <title>Anoxygenic phototroph of the Chloroflexota uses a type I reaction centre.</title>
        <authorList>
            <person name="Tsuji J.M."/>
            <person name="Shaw N.A."/>
            <person name="Nagashima S."/>
            <person name="Venkiteswaran J.J."/>
            <person name="Schiff S.L."/>
            <person name="Watanabe T."/>
            <person name="Fukui M."/>
            <person name="Hanada S."/>
            <person name="Tank M."/>
            <person name="Neufeld J.D."/>
        </authorList>
    </citation>
    <scope>NUCLEOTIDE SEQUENCE</scope>
    <source>
        <strain evidence="4">L227-S17</strain>
    </source>
</reference>
<keyword evidence="6" id="KW-1185">Reference proteome</keyword>
<dbReference type="PANTHER" id="PTHR35811:SF1">
    <property type="entry name" value="HTH OST-TYPE DOMAIN-CONTAINING PROTEIN"/>
    <property type="match status" value="1"/>
</dbReference>
<dbReference type="Pfam" id="PF12872">
    <property type="entry name" value="OST-HTH"/>
    <property type="match status" value="1"/>
</dbReference>
<feature type="compositionally biased region" description="Low complexity" evidence="1">
    <location>
        <begin position="198"/>
        <end position="219"/>
    </location>
</feature>
<dbReference type="Pfam" id="PF01936">
    <property type="entry name" value="NYN"/>
    <property type="match status" value="1"/>
</dbReference>
<gene>
    <name evidence="3" type="ORF">HXX08_19475</name>
    <name evidence="4" type="ORF">OZ401_003577</name>
</gene>
<proteinExistence type="predicted"/>
<sequence>MAIYPNIYNRKEEETDQVALFIDWDNLVISNYADRGSNRPNLDVLIAKAQSYGTLVLARAYAEWSNTVDRLEVYKAGVETVYAPVFHADRDLSGQTGKGKSLADPVMVTDCVDFLHLMPSVRTYVLVTGDKDMMPVVRLAKMRGRRVVVVGPDYVANVLQQICDEFVPYRVLLAQASLPSDPYAAYYQGVYSQQSSAQQYYQQQPTPPQNQQQTTVVGRNGRRLAGNRRGTPPPTSVGQPYMQVPIPQQQQPSYPAPTAYTGQYQPATSGNYPVVTNSYQPVQQPQPQPVQAPVQAVPVVTTPPPAPTKPAASTNAQATSHASNFEDIKEVIRNILSQRSTSGRAQMRARDLKEDLLRRIPSFNERRYGFSKFKALLSALELANILQMDQIGHILWVSMPGTPRMDASESGYDDTDGVNDGESSIDMDSEENYEVAGEETVTEAVAETAENLSDDYQSGTPEVQLDVATEAPAPVVESEEQEAAAITSSNRGRSVSSFHKETSVSPFGPKPTLLDQPHFQEVIVLIEGLRHRNRWLGYELLLSNVRDYLNKHGMNENEAKSHAGTILSRLLSEGVLKMAVEVHSRGARKMRVQVAHLQEDHKAVKYAMLAAAEAQSHMEQMPDELNAAPMVAPHPEMTATQEIAQDEIVEQVAEVESAPEIEASSPSVPDTFGYFGLLSYSAEPLPELPTDEVDVAEVEQPEQVVEVEDQTEEGVDDIEVATEEGAVEDEVMSADTADSLEATPRPRRRPPLRVKLDMDGKPFPRRRRPIKIPHGNGSENAEGGNSEN</sequence>
<dbReference type="Proteomes" id="UP001431572">
    <property type="component" value="Chromosome 2"/>
</dbReference>
<dbReference type="EMBL" id="CP128400">
    <property type="protein sequence ID" value="WJW67982.1"/>
    <property type="molecule type" value="Genomic_DNA"/>
</dbReference>
<evidence type="ECO:0000259" key="2">
    <source>
        <dbReference type="PROSITE" id="PS51644"/>
    </source>
</evidence>
<evidence type="ECO:0000313" key="5">
    <source>
        <dbReference type="Proteomes" id="UP000521676"/>
    </source>
</evidence>